<evidence type="ECO:0000256" key="1">
    <source>
        <dbReference type="SAM" id="Phobius"/>
    </source>
</evidence>
<keyword evidence="1" id="KW-0812">Transmembrane</keyword>
<comment type="caution">
    <text evidence="2">The sequence shown here is derived from an EMBL/GenBank/DDBJ whole genome shotgun (WGS) entry which is preliminary data.</text>
</comment>
<proteinExistence type="predicted"/>
<keyword evidence="1" id="KW-0472">Membrane</keyword>
<reference evidence="2" key="1">
    <citation type="journal article" date="2012" name="Science">
        <title>Fermentation, hydrogen, and sulfur metabolism in multiple uncultivated bacterial phyla.</title>
        <authorList>
            <person name="Wrighton K.C."/>
            <person name="Thomas B.C."/>
            <person name="Sharon I."/>
            <person name="Miller C.S."/>
            <person name="Castelle C.J."/>
            <person name="VerBerkmoes N.C."/>
            <person name="Wilkins M.J."/>
            <person name="Hettich R.L."/>
            <person name="Lipton M.S."/>
            <person name="Williams K.H."/>
            <person name="Long P.E."/>
            <person name="Banfield J.F."/>
        </authorList>
    </citation>
    <scope>NUCLEOTIDE SEQUENCE [LARGE SCALE GENOMIC DNA]</scope>
</reference>
<evidence type="ECO:0000313" key="2">
    <source>
        <dbReference type="EMBL" id="EKE30023.1"/>
    </source>
</evidence>
<sequence length="1511" mass="170447">MFNSLINKLIKPIIDSTINKSKRTKFLKAFTLVELIVVIVILAILSTIAFIAFFDYNKSARDSVRVSDIGLLSKSFEISRIWVGKFPKPDAPSSITFSWAEVWTQWRISDWVIKFLNINKKPLDPQFKTEYSYSLTSNGQEYQIWAVSERDISYSNPFIEKWYASDNESWLIAYTKWTYDELFVSAKDSSSCYIVATPSLLLSELPTSLKLEDAWNDSLVYRWEWNLPETYNESVSDGSLSWSFIFKDFTDDSVLIYTWCTVPNSLTWALEFASDTKKAYAGTDFDSVSSNEISLTINADSLARLGIWYINNNLMLKWLSWNRLNVDFATAVMPNFTCAPQPIMTHANSFTIWNPTDFDQEWAYSDTAWNCTFACDSWYAYDPNTKSCIQDICIWNLSDLNWELIQWSTQSATKSWTYSPSETAWTCSYKCAAGHSFDSWQNKCTPDNCSAQSVIINGHTYDIPWLNHDATTHKTSSQSLIDWWKVTFDDDFKCSLWVISETWNETQNTPVCNSNYSVNGLTCKADSKSFNCSAKPANTLWNTVSSYSQTWNWTAWIPADTTTSYNVAESSNACNYICDNGFHTENSWASCISDIKSCSITNWTWKQTWNTTTKTWWSCNVLSCNADYVEQGNVCVADQCGWAIPANWVSNTTSQTVSKIWAYNLTPWQCTFKCDTNYTWDSGSNTCNADTKTFTCPSTKPANTVWNSVSSYAQTWNGVAWLPANSTTDYNTTASATSCRYNCSPWFHTEDWWNSCVSNTAVCTIANWTWNKTWNWSSWWTCTVTSCNSWYTSSSNTCIASNCVASTQTVNWHSYSLSAFNHSTTQSKSTTIAISNGNRTYTQVFSCDFGNISPSWTESDSPDCNTNYTWNWWSCVAWTQTFTCAATKPANTVWNTVSSYTQTWNWSAWSPSNSSTSYNTAASTSSCNYKCSATYHTENSWSTCVSDTKSCTISNWAWTQTWNWSAWGLCIVTSCNSGYVEQSNLCVADVCGWTVPANWSSNATSQTVSKSWGYNLTPGQCTFKCDTNYTWNWTACVANTQTYTCAAKPSNTDWNTVSSFNQTWNGSAWLPANSATTYNTTASTTACNYKCSSWFHDESWCVSNTRSCSITDWAWSQTWSSAWWACNVTSCNSWYVISWNSCVPANCTTPWSTTVNNWSSVTAYSAVSATSPTTCAWISQTRTCTNWVLSGSFWNQSCTQQYRSCTAPWWTVIAHWGTITAYSSSSVAYWNTCASQVRTCSDGTFNWTYASQTCTVAAPGNCTVAPFWTIAHWSSVTAWISWTPYYPDSCLSQTRTCTNWALSWWYGFTSCTQMYSYSWITWSFWACSATCWWWTQSRSVVCRRSDGANVADSYCSSKPATGQSCNTQACPINWACNNAVQYSCSLGTSTSNVAWSCWGSSTWTCAWLNWWTSANCSKANVACPVNCTYTTSAWWACSASCGWWTQYRYYSVTIPASNGWTCPVTNGQLAWSQSCNTLSCGPGTCDGWNGSYDVCAGWSRNGLACSSDSDC</sequence>
<dbReference type="PROSITE" id="PS50092">
    <property type="entry name" value="TSP1"/>
    <property type="match status" value="1"/>
</dbReference>
<dbReference type="InterPro" id="IPR000884">
    <property type="entry name" value="TSP1_rpt"/>
</dbReference>
<name>K2G458_9BACT</name>
<dbReference type="InterPro" id="IPR012902">
    <property type="entry name" value="N_methyl_site"/>
</dbReference>
<dbReference type="EMBL" id="AMFJ01000057">
    <property type="protein sequence ID" value="EKE30023.1"/>
    <property type="molecule type" value="Genomic_DNA"/>
</dbReference>
<dbReference type="Pfam" id="PF07963">
    <property type="entry name" value="N_methyl"/>
    <property type="match status" value="1"/>
</dbReference>
<gene>
    <name evidence="2" type="ORF">ACD_2C00057G0003</name>
</gene>
<dbReference type="Gene3D" id="3.30.700.10">
    <property type="entry name" value="Glycoprotein, Type 4 Pilin"/>
    <property type="match status" value="1"/>
</dbReference>
<dbReference type="InterPro" id="IPR045584">
    <property type="entry name" value="Pilin-like"/>
</dbReference>
<protein>
    <submittedName>
        <fullName evidence="2">Uncharacterized protein</fullName>
    </submittedName>
</protein>
<feature type="transmembrane region" description="Helical" evidence="1">
    <location>
        <begin position="29"/>
        <end position="54"/>
    </location>
</feature>
<dbReference type="NCBIfam" id="TIGR02532">
    <property type="entry name" value="IV_pilin_GFxxxE"/>
    <property type="match status" value="1"/>
</dbReference>
<keyword evidence="1" id="KW-1133">Transmembrane helix</keyword>
<accession>K2G458</accession>
<organism evidence="2">
    <name type="scientific">uncultured bacterium</name>
    <name type="common">gcode 4</name>
    <dbReference type="NCBI Taxonomy" id="1234023"/>
    <lineage>
        <taxon>Bacteria</taxon>
        <taxon>environmental samples</taxon>
    </lineage>
</organism>
<dbReference type="SUPFAM" id="SSF54523">
    <property type="entry name" value="Pili subunits"/>
    <property type="match status" value="1"/>
</dbReference>